<sequence>MTIVKKIYHRLLKGFKRRPILPLLKKNRRRIFVDSSASFGFRSKIMLYPSPAQQLTGHNVIVSGNCHIGNQTEIHTYTNERVWIKPFTSINDNCRIIGNVTIERYCLLASNIFISSGTHVAFTHPAMLIKDQDRLFPFSGKKVQIEEDCWIGWGVVVMPGVNIGKGAVIGANAVVTKDVPPYTVYVGSPAKKLRSRLDFDPPEQILYQQEEGHPYLYRGFALSQSEIMATAKEKFIGAGNACCVILAQNRGEHNAVRITGKFTSKVGAAEMLVTVNSASAAVYKFQGEHIDIFVPAQAGDKQPPNDAFSLYESIGDGLKQYTCVCIQIINMEPHAKALCPWGISSIELVNHEIQL</sequence>
<dbReference type="SUPFAM" id="SSF51161">
    <property type="entry name" value="Trimeric LpxA-like enzymes"/>
    <property type="match status" value="1"/>
</dbReference>
<evidence type="ECO:0000256" key="2">
    <source>
        <dbReference type="ARBA" id="ARBA00022737"/>
    </source>
</evidence>
<dbReference type="InterPro" id="IPR018357">
    <property type="entry name" value="Hexapep_transf_CS"/>
</dbReference>
<dbReference type="EMBL" id="VUOC01000001">
    <property type="protein sequence ID" value="KAA2245350.1"/>
    <property type="molecule type" value="Genomic_DNA"/>
</dbReference>
<gene>
    <name evidence="4" type="ORF">F0L74_05145</name>
</gene>
<dbReference type="RefSeq" id="WP_149836739.1">
    <property type="nucleotide sequence ID" value="NZ_VUOC01000001.1"/>
</dbReference>
<evidence type="ECO:0000313" key="5">
    <source>
        <dbReference type="Proteomes" id="UP000324611"/>
    </source>
</evidence>
<name>A0A5B2W3S7_9BACT</name>
<organism evidence="4 5">
    <name type="scientific">Chitinophaga agrisoli</name>
    <dbReference type="NCBI Taxonomy" id="2607653"/>
    <lineage>
        <taxon>Bacteria</taxon>
        <taxon>Pseudomonadati</taxon>
        <taxon>Bacteroidota</taxon>
        <taxon>Chitinophagia</taxon>
        <taxon>Chitinophagales</taxon>
        <taxon>Chitinophagaceae</taxon>
        <taxon>Chitinophaga</taxon>
    </lineage>
</organism>
<keyword evidence="1 4" id="KW-0808">Transferase</keyword>
<keyword evidence="2" id="KW-0677">Repeat</keyword>
<dbReference type="InterPro" id="IPR001451">
    <property type="entry name" value="Hexapep"/>
</dbReference>
<reference evidence="4 5" key="1">
    <citation type="submission" date="2019-09" db="EMBL/GenBank/DDBJ databases">
        <title>Chitinophaga ginsengihumi sp. nov., isolated from soil of ginseng rhizosphere.</title>
        <authorList>
            <person name="Lee J."/>
        </authorList>
    </citation>
    <scope>NUCLEOTIDE SEQUENCE [LARGE SCALE GENOMIC DNA]</scope>
    <source>
        <strain evidence="4 5">BN140078</strain>
    </source>
</reference>
<evidence type="ECO:0000313" key="4">
    <source>
        <dbReference type="EMBL" id="KAA2245350.1"/>
    </source>
</evidence>
<dbReference type="Gene3D" id="2.160.10.10">
    <property type="entry name" value="Hexapeptide repeat proteins"/>
    <property type="match status" value="1"/>
</dbReference>
<dbReference type="GO" id="GO:0016746">
    <property type="term" value="F:acyltransferase activity"/>
    <property type="evidence" value="ECO:0007669"/>
    <property type="project" value="UniProtKB-KW"/>
</dbReference>
<protein>
    <submittedName>
        <fullName evidence="4">CatB-related O-acetyltransferase</fullName>
    </submittedName>
</protein>
<proteinExistence type="predicted"/>
<dbReference type="Pfam" id="PF00132">
    <property type="entry name" value="Hexapep"/>
    <property type="match status" value="1"/>
</dbReference>
<keyword evidence="5" id="KW-1185">Reference proteome</keyword>
<comment type="caution">
    <text evidence="4">The sequence shown here is derived from an EMBL/GenBank/DDBJ whole genome shotgun (WGS) entry which is preliminary data.</text>
</comment>
<dbReference type="InterPro" id="IPR051159">
    <property type="entry name" value="Hexapeptide_acetyltransf"/>
</dbReference>
<accession>A0A5B2W3S7</accession>
<evidence type="ECO:0000256" key="3">
    <source>
        <dbReference type="ARBA" id="ARBA00023315"/>
    </source>
</evidence>
<dbReference type="Proteomes" id="UP000324611">
    <property type="component" value="Unassembled WGS sequence"/>
</dbReference>
<keyword evidence="3" id="KW-0012">Acyltransferase</keyword>
<dbReference type="PROSITE" id="PS00101">
    <property type="entry name" value="HEXAPEP_TRANSFERASES"/>
    <property type="match status" value="1"/>
</dbReference>
<dbReference type="CDD" id="cd03349">
    <property type="entry name" value="LbH_XAT"/>
    <property type="match status" value="1"/>
</dbReference>
<reference evidence="4 5" key="2">
    <citation type="submission" date="2019-09" db="EMBL/GenBank/DDBJ databases">
        <authorList>
            <person name="Jin C."/>
        </authorList>
    </citation>
    <scope>NUCLEOTIDE SEQUENCE [LARGE SCALE GENOMIC DNA]</scope>
    <source>
        <strain evidence="4 5">BN140078</strain>
    </source>
</reference>
<evidence type="ECO:0000256" key="1">
    <source>
        <dbReference type="ARBA" id="ARBA00022679"/>
    </source>
</evidence>
<dbReference type="PANTHER" id="PTHR23416">
    <property type="entry name" value="SIALIC ACID SYNTHASE-RELATED"/>
    <property type="match status" value="1"/>
</dbReference>
<dbReference type="AlphaFoldDB" id="A0A5B2W3S7"/>
<dbReference type="InterPro" id="IPR011004">
    <property type="entry name" value="Trimer_LpxA-like_sf"/>
</dbReference>